<dbReference type="EMBL" id="BKCF01000006">
    <property type="protein sequence ID" value="GEQ87202.1"/>
    <property type="molecule type" value="Genomic_DNA"/>
</dbReference>
<dbReference type="CDD" id="cd03808">
    <property type="entry name" value="GT4_CapM-like"/>
    <property type="match status" value="1"/>
</dbReference>
<sequence length="386" mass="43462">MSKHKLIRITTIPNSLKSLLRGQLGYMNQFFEVIGISSQGQPLEDIKKEQGVRVIPVTMTRVISPWQDLKSVWQLYKIFKVERPIIVHTHTPKAGTVGMIAAWLARVPNRLHTVAGLPLLEISGKKRVLLNIVEKLTYRCATKVYSNSFGLKEIILSEKLCGPNKIKVIGKGSSNGIDTEFFSRDKVSEETIKVLKEKYKINPLDTVFIFVGRLVGDKGINELVAAFKQISLKNKNSKLLLVGSLESELDPLKRETLLEMEANDRIILTGYQTDVRPFFSISNALVFPSYREGFPNVVMQAGAMGIPSIVSNINGCNEIIDDGINGWIIEPKNEIELMYSMLNLISFNNEVKDMGTIARNIVVKKFHILTVWESIKSEYNSLIKIK</sequence>
<dbReference type="SUPFAM" id="SSF53756">
    <property type="entry name" value="UDP-Glycosyltransferase/glycogen phosphorylase"/>
    <property type="match status" value="1"/>
</dbReference>
<accession>A0A5J4G0S7</accession>
<dbReference type="OrthoDB" id="798298at2"/>
<feature type="domain" description="Glycosyltransferase subfamily 4-like N-terminal" evidence="2">
    <location>
        <begin position="48"/>
        <end position="170"/>
    </location>
</feature>
<dbReference type="Pfam" id="PF00534">
    <property type="entry name" value="Glycos_transf_1"/>
    <property type="match status" value="1"/>
</dbReference>
<evidence type="ECO:0000313" key="3">
    <source>
        <dbReference type="EMBL" id="GEQ87202.1"/>
    </source>
</evidence>
<protein>
    <submittedName>
        <fullName evidence="3">Glycosyl transferase</fullName>
    </submittedName>
</protein>
<dbReference type="Gene3D" id="3.40.50.2000">
    <property type="entry name" value="Glycogen Phosphorylase B"/>
    <property type="match status" value="2"/>
</dbReference>
<comment type="caution">
    <text evidence="3">The sequence shown here is derived from an EMBL/GenBank/DDBJ whole genome shotgun (WGS) entry which is preliminary data.</text>
</comment>
<proteinExistence type="predicted"/>
<dbReference type="InterPro" id="IPR001296">
    <property type="entry name" value="Glyco_trans_1"/>
</dbReference>
<dbReference type="InterPro" id="IPR028098">
    <property type="entry name" value="Glyco_trans_4-like_N"/>
</dbReference>
<keyword evidence="4" id="KW-1185">Reference proteome</keyword>
<dbReference type="Pfam" id="PF13579">
    <property type="entry name" value="Glyco_trans_4_4"/>
    <property type="match status" value="1"/>
</dbReference>
<keyword evidence="3" id="KW-0808">Transferase</keyword>
<organism evidence="3 4">
    <name type="scientific">Patiriisocius marinistellae</name>
    <dbReference type="NCBI Taxonomy" id="2494560"/>
    <lineage>
        <taxon>Bacteria</taxon>
        <taxon>Pseudomonadati</taxon>
        <taxon>Bacteroidota</taxon>
        <taxon>Flavobacteriia</taxon>
        <taxon>Flavobacteriales</taxon>
        <taxon>Flavobacteriaceae</taxon>
        <taxon>Patiriisocius</taxon>
    </lineage>
</organism>
<dbReference type="PANTHER" id="PTHR12526">
    <property type="entry name" value="GLYCOSYLTRANSFERASE"/>
    <property type="match status" value="1"/>
</dbReference>
<gene>
    <name evidence="3" type="ORF">ULMS_27100</name>
</gene>
<evidence type="ECO:0000259" key="1">
    <source>
        <dbReference type="Pfam" id="PF00534"/>
    </source>
</evidence>
<feature type="domain" description="Glycosyl transferase family 1" evidence="1">
    <location>
        <begin position="195"/>
        <end position="360"/>
    </location>
</feature>
<dbReference type="AlphaFoldDB" id="A0A5J4G0S7"/>
<dbReference type="Proteomes" id="UP000326994">
    <property type="component" value="Unassembled WGS sequence"/>
</dbReference>
<dbReference type="RefSeq" id="WP_151895118.1">
    <property type="nucleotide sequence ID" value="NZ_BKCF01000006.1"/>
</dbReference>
<dbReference type="PANTHER" id="PTHR12526:SF630">
    <property type="entry name" value="GLYCOSYLTRANSFERASE"/>
    <property type="match status" value="1"/>
</dbReference>
<evidence type="ECO:0000259" key="2">
    <source>
        <dbReference type="Pfam" id="PF13579"/>
    </source>
</evidence>
<reference evidence="3 4" key="1">
    <citation type="submission" date="2019-08" db="EMBL/GenBank/DDBJ databases">
        <title>Ulvibacter marinistellae sp. nov., isolated from a starfish, Patiria pectinifera.</title>
        <authorList>
            <person name="Kawano K."/>
            <person name="Ushijima N."/>
            <person name="Kihara M."/>
            <person name="Itoh H."/>
        </authorList>
    </citation>
    <scope>NUCLEOTIDE SEQUENCE [LARGE SCALE GENOMIC DNA]</scope>
    <source>
        <strain evidence="3 4">KK4</strain>
    </source>
</reference>
<dbReference type="GO" id="GO:0016757">
    <property type="term" value="F:glycosyltransferase activity"/>
    <property type="evidence" value="ECO:0007669"/>
    <property type="project" value="InterPro"/>
</dbReference>
<name>A0A5J4G0S7_9FLAO</name>
<evidence type="ECO:0000313" key="4">
    <source>
        <dbReference type="Proteomes" id="UP000326994"/>
    </source>
</evidence>